<evidence type="ECO:0000256" key="1">
    <source>
        <dbReference type="ARBA" id="ARBA00001971"/>
    </source>
</evidence>
<dbReference type="OrthoDB" id="6692864at2759"/>
<reference evidence="11" key="2">
    <citation type="submission" date="2015-01" db="EMBL/GenBank/DDBJ databases">
        <title>Evolutionary Origins and Diversification of the Mycorrhizal Mutualists.</title>
        <authorList>
            <consortium name="DOE Joint Genome Institute"/>
            <consortium name="Mycorrhizal Genomics Consortium"/>
            <person name="Kohler A."/>
            <person name="Kuo A."/>
            <person name="Nagy L.G."/>
            <person name="Floudas D."/>
            <person name="Copeland A."/>
            <person name="Barry K.W."/>
            <person name="Cichocki N."/>
            <person name="Veneault-Fourrey C."/>
            <person name="LaButti K."/>
            <person name="Lindquist E.A."/>
            <person name="Lipzen A."/>
            <person name="Lundell T."/>
            <person name="Morin E."/>
            <person name="Murat C."/>
            <person name="Riley R."/>
            <person name="Ohm R."/>
            <person name="Sun H."/>
            <person name="Tunlid A."/>
            <person name="Henrissat B."/>
            <person name="Grigoriev I.V."/>
            <person name="Hibbett D.S."/>
            <person name="Martin F."/>
        </authorList>
    </citation>
    <scope>NUCLEOTIDE SEQUENCE [LARGE SCALE GENOMIC DNA]</scope>
    <source>
        <strain evidence="11">F 1598</strain>
    </source>
</reference>
<evidence type="ECO:0000256" key="9">
    <source>
        <dbReference type="SAM" id="Phobius"/>
    </source>
</evidence>
<dbReference type="InterPro" id="IPR036396">
    <property type="entry name" value="Cyt_P450_sf"/>
</dbReference>
<dbReference type="PRINTS" id="PR00385">
    <property type="entry name" value="P450"/>
</dbReference>
<feature type="transmembrane region" description="Helical" evidence="9">
    <location>
        <begin position="63"/>
        <end position="85"/>
    </location>
</feature>
<evidence type="ECO:0000256" key="8">
    <source>
        <dbReference type="PIRSR" id="PIRSR602401-1"/>
    </source>
</evidence>
<keyword evidence="5" id="KW-0560">Oxidoreductase</keyword>
<dbReference type="HOGENOM" id="CLU_001570_14_10_1"/>
<feature type="transmembrane region" description="Helical" evidence="9">
    <location>
        <begin position="39"/>
        <end position="57"/>
    </location>
</feature>
<keyword evidence="9" id="KW-1133">Transmembrane helix</keyword>
<comment type="similarity">
    <text evidence="3">Belongs to the cytochrome P450 family.</text>
</comment>
<keyword evidence="4 8" id="KW-0479">Metal-binding</keyword>
<sequence length="558" mass="63624">MYAALAANLPFSDSAIVLIIATSFITYRIFKRFEPQRPTLVGFLLIVIPSLLVPALHLHVPSLPLSVAITFTLYYCLILLYIAIYRLSPFHPLAKYPGPIKNKLSKFTTSYIVSTGTQHMYFKQLHQRCGDIVRTGPNELSVNCADAVQPILGAGGLQKGPYWSNRDPDGHLPSVLTTTDPVQHKQRRRTWDRAFSTAAIKNYHDIIVRNTRELLGHFEKRAGQQIDFSMWMRHFSFDFMGDIVFGTRFNMMQAGCDVTGVWNMLEAGTALFTTVAHTPWLITYLRFIPGAAKVRTRVFAITEEYVNRRVEQGSNTKDLFYYLTDEEGVESNRPSMPTVQSDGPLAVIAGSDTVATTLTVLWYYFLRNPLIFSRLRDEVDAYFPLGEEPLDFTRMVNMPYLNACINEALRLLPPVMSGSPRYVKPGSRGMMVGPYFVPEGSQVFSHTYTLQRNPRYFSPLPNSFWPDRWLPEQDRHKISSHEEFILDPTAFQPFSFGPASCVGKNLALVELRAVTCFITQRFDFKPKEGFRMESWEEGIEDYFVAKRPALPVVVEVRR</sequence>
<dbReference type="SUPFAM" id="SSF48264">
    <property type="entry name" value="Cytochrome P450"/>
    <property type="match status" value="1"/>
</dbReference>
<protein>
    <recommendedName>
        <fullName evidence="12">Cytochrome P450</fullName>
    </recommendedName>
</protein>
<dbReference type="GO" id="GO:0020037">
    <property type="term" value="F:heme binding"/>
    <property type="evidence" value="ECO:0007669"/>
    <property type="project" value="InterPro"/>
</dbReference>
<comment type="pathway">
    <text evidence="2">Secondary metabolite biosynthesis.</text>
</comment>
<dbReference type="PANTHER" id="PTHR24305:SF187">
    <property type="entry name" value="P450, PUTATIVE (EUROFUNG)-RELATED"/>
    <property type="match status" value="1"/>
</dbReference>
<evidence type="ECO:0000256" key="3">
    <source>
        <dbReference type="ARBA" id="ARBA00010617"/>
    </source>
</evidence>
<dbReference type="InterPro" id="IPR050121">
    <property type="entry name" value="Cytochrome_P450_monoxygenase"/>
</dbReference>
<dbReference type="PRINTS" id="PR00463">
    <property type="entry name" value="EP450I"/>
</dbReference>
<feature type="transmembrane region" description="Helical" evidence="9">
    <location>
        <begin position="6"/>
        <end position="27"/>
    </location>
</feature>
<reference evidence="10 11" key="1">
    <citation type="submission" date="2014-04" db="EMBL/GenBank/DDBJ databases">
        <authorList>
            <consortium name="DOE Joint Genome Institute"/>
            <person name="Kuo A."/>
            <person name="Tarkka M."/>
            <person name="Buscot F."/>
            <person name="Kohler A."/>
            <person name="Nagy L.G."/>
            <person name="Floudas D."/>
            <person name="Copeland A."/>
            <person name="Barry K.W."/>
            <person name="Cichocki N."/>
            <person name="Veneault-Fourrey C."/>
            <person name="LaButti K."/>
            <person name="Lindquist E.A."/>
            <person name="Lipzen A."/>
            <person name="Lundell T."/>
            <person name="Morin E."/>
            <person name="Murat C."/>
            <person name="Sun H."/>
            <person name="Tunlid A."/>
            <person name="Henrissat B."/>
            <person name="Grigoriev I.V."/>
            <person name="Hibbett D.S."/>
            <person name="Martin F."/>
            <person name="Nordberg H.P."/>
            <person name="Cantor M.N."/>
            <person name="Hua S.X."/>
        </authorList>
    </citation>
    <scope>NUCLEOTIDE SEQUENCE [LARGE SCALE GENOMIC DNA]</scope>
    <source>
        <strain evidence="10 11">F 1598</strain>
    </source>
</reference>
<evidence type="ECO:0000313" key="10">
    <source>
        <dbReference type="EMBL" id="KIM88414.1"/>
    </source>
</evidence>
<dbReference type="Gene3D" id="1.10.630.10">
    <property type="entry name" value="Cytochrome P450"/>
    <property type="match status" value="1"/>
</dbReference>
<dbReference type="Pfam" id="PF00067">
    <property type="entry name" value="p450"/>
    <property type="match status" value="1"/>
</dbReference>
<evidence type="ECO:0000256" key="2">
    <source>
        <dbReference type="ARBA" id="ARBA00005179"/>
    </source>
</evidence>
<keyword evidence="9" id="KW-0472">Membrane</keyword>
<evidence type="ECO:0000256" key="5">
    <source>
        <dbReference type="ARBA" id="ARBA00023002"/>
    </source>
</evidence>
<keyword evidence="7" id="KW-0503">Monooxygenase</keyword>
<dbReference type="STRING" id="765440.A0A0C3G9J1"/>
<dbReference type="InParanoid" id="A0A0C3G9J1"/>
<dbReference type="EMBL" id="KN832977">
    <property type="protein sequence ID" value="KIM88414.1"/>
    <property type="molecule type" value="Genomic_DNA"/>
</dbReference>
<comment type="cofactor">
    <cofactor evidence="1 8">
        <name>heme</name>
        <dbReference type="ChEBI" id="CHEBI:30413"/>
    </cofactor>
</comment>
<accession>A0A0C3G9J1</accession>
<name>A0A0C3G9J1_PILCF</name>
<keyword evidence="9" id="KW-0812">Transmembrane</keyword>
<dbReference type="InterPro" id="IPR001128">
    <property type="entry name" value="Cyt_P450"/>
</dbReference>
<dbReference type="GO" id="GO:0016705">
    <property type="term" value="F:oxidoreductase activity, acting on paired donors, with incorporation or reduction of molecular oxygen"/>
    <property type="evidence" value="ECO:0007669"/>
    <property type="project" value="InterPro"/>
</dbReference>
<evidence type="ECO:0000313" key="11">
    <source>
        <dbReference type="Proteomes" id="UP000054166"/>
    </source>
</evidence>
<feature type="binding site" description="axial binding residue" evidence="8">
    <location>
        <position position="501"/>
    </location>
    <ligand>
        <name>heme</name>
        <dbReference type="ChEBI" id="CHEBI:30413"/>
    </ligand>
    <ligandPart>
        <name>Fe</name>
        <dbReference type="ChEBI" id="CHEBI:18248"/>
    </ligandPart>
</feature>
<organism evidence="10 11">
    <name type="scientific">Piloderma croceum (strain F 1598)</name>
    <dbReference type="NCBI Taxonomy" id="765440"/>
    <lineage>
        <taxon>Eukaryota</taxon>
        <taxon>Fungi</taxon>
        <taxon>Dikarya</taxon>
        <taxon>Basidiomycota</taxon>
        <taxon>Agaricomycotina</taxon>
        <taxon>Agaricomycetes</taxon>
        <taxon>Agaricomycetidae</taxon>
        <taxon>Atheliales</taxon>
        <taxon>Atheliaceae</taxon>
        <taxon>Piloderma</taxon>
    </lineage>
</organism>
<dbReference type="InterPro" id="IPR002401">
    <property type="entry name" value="Cyt_P450_E_grp-I"/>
</dbReference>
<evidence type="ECO:0000256" key="7">
    <source>
        <dbReference type="ARBA" id="ARBA00023033"/>
    </source>
</evidence>
<dbReference type="PANTHER" id="PTHR24305">
    <property type="entry name" value="CYTOCHROME P450"/>
    <property type="match status" value="1"/>
</dbReference>
<evidence type="ECO:0000256" key="4">
    <source>
        <dbReference type="ARBA" id="ARBA00022723"/>
    </source>
</evidence>
<evidence type="ECO:0000256" key="6">
    <source>
        <dbReference type="ARBA" id="ARBA00023004"/>
    </source>
</evidence>
<gene>
    <name evidence="10" type="ORF">PILCRDRAFT_814314</name>
</gene>
<keyword evidence="8" id="KW-0349">Heme</keyword>
<keyword evidence="11" id="KW-1185">Reference proteome</keyword>
<keyword evidence="6 8" id="KW-0408">Iron</keyword>
<dbReference type="Proteomes" id="UP000054166">
    <property type="component" value="Unassembled WGS sequence"/>
</dbReference>
<dbReference type="GO" id="GO:0005506">
    <property type="term" value="F:iron ion binding"/>
    <property type="evidence" value="ECO:0007669"/>
    <property type="project" value="InterPro"/>
</dbReference>
<proteinExistence type="inferred from homology"/>
<dbReference type="GO" id="GO:0004497">
    <property type="term" value="F:monooxygenase activity"/>
    <property type="evidence" value="ECO:0007669"/>
    <property type="project" value="UniProtKB-KW"/>
</dbReference>
<dbReference type="CDD" id="cd11061">
    <property type="entry name" value="CYP67-like"/>
    <property type="match status" value="1"/>
</dbReference>
<evidence type="ECO:0008006" key="12">
    <source>
        <dbReference type="Google" id="ProtNLM"/>
    </source>
</evidence>
<dbReference type="AlphaFoldDB" id="A0A0C3G9J1"/>